<evidence type="ECO:0000256" key="2">
    <source>
        <dbReference type="ARBA" id="ARBA00004193"/>
    </source>
</evidence>
<dbReference type="GO" id="GO:0042301">
    <property type="term" value="F:phosphate ion binding"/>
    <property type="evidence" value="ECO:0007669"/>
    <property type="project" value="UniProtKB-UniRule"/>
</dbReference>
<keyword evidence="10 12" id="KW-0564">Palmitate</keyword>
<dbReference type="PANTHER" id="PTHR30570:SF4">
    <property type="entry name" value="PHOSPHATE-BINDING PROTEIN PSTS 1"/>
    <property type="match status" value="1"/>
</dbReference>
<reference evidence="14 15" key="1">
    <citation type="submission" date="2020-07" db="EMBL/GenBank/DDBJ databases">
        <title>MOT database genomes.</title>
        <authorList>
            <person name="Joseph S."/>
            <person name="Aduse-Opoku J."/>
            <person name="Hashim A."/>
            <person name="Wade W."/>
            <person name="Curtis M."/>
        </authorList>
    </citation>
    <scope>NUCLEOTIDE SEQUENCE [LARGE SCALE GENOMIC DNA]</scope>
    <source>
        <strain evidence="14 15">CCW311</strain>
    </source>
</reference>
<protein>
    <recommendedName>
        <fullName evidence="12">Phosphate-binding protein</fullName>
    </recommendedName>
</protein>
<feature type="signal peptide" evidence="12">
    <location>
        <begin position="1"/>
        <end position="24"/>
    </location>
</feature>
<evidence type="ECO:0000256" key="5">
    <source>
        <dbReference type="ARBA" id="ARBA00022448"/>
    </source>
</evidence>
<dbReference type="GO" id="GO:0006817">
    <property type="term" value="P:phosphate ion transport"/>
    <property type="evidence" value="ECO:0007669"/>
    <property type="project" value="UniProtKB-UniRule"/>
</dbReference>
<sequence>MSFGKKLLSVSILGMTALSLSACAAWIDKGESITAVGSTALQPLVEAASDEFSAQHLGKTINVQGGGSGTGLSQVQSGAVQIGNSDVFAEEKDGIKADQLTDHQVAVAGLAVIVNKEVSLENLTLDQLRDIFAGKITNWKEVGGPNLDVTIINRAVGSGSRSTFDKVVMDGMSAKKSQEQDSNGMVKSIVSQTPGAISYLAFSYVDDSVKKINLDGAAPTAENVATNKWPIWSYEHMYTKKDKDDLTQEFLEYMVSEEVQKGIVRNMGYIPINEMEVVKDAAGKVAVKSQSQDSEGEDK</sequence>
<comment type="subcellular location">
    <subcellularLocation>
        <location evidence="2 12">Cell membrane</location>
        <topology evidence="2 12">Lipid-anchor</topology>
    </subcellularLocation>
</comment>
<dbReference type="InterPro" id="IPR024370">
    <property type="entry name" value="PBP_domain"/>
</dbReference>
<evidence type="ECO:0000313" key="15">
    <source>
        <dbReference type="Proteomes" id="UP000563349"/>
    </source>
</evidence>
<evidence type="ECO:0000256" key="10">
    <source>
        <dbReference type="ARBA" id="ARBA00023139"/>
    </source>
</evidence>
<dbReference type="Pfam" id="PF12849">
    <property type="entry name" value="PBP_like_2"/>
    <property type="match status" value="1"/>
</dbReference>
<dbReference type="Proteomes" id="UP000563349">
    <property type="component" value="Unassembled WGS sequence"/>
</dbReference>
<keyword evidence="6 12" id="KW-1003">Cell membrane</keyword>
<evidence type="ECO:0000256" key="4">
    <source>
        <dbReference type="ARBA" id="ARBA00011529"/>
    </source>
</evidence>
<comment type="caution">
    <text evidence="14">The sequence shown here is derived from an EMBL/GenBank/DDBJ whole genome shotgun (WGS) entry which is preliminary data.</text>
</comment>
<accession>A0A7Z0RPZ0</accession>
<gene>
    <name evidence="14" type="primary">pstS</name>
    <name evidence="14" type="ORF">HZY93_00375</name>
</gene>
<dbReference type="RefSeq" id="WP_179923167.1">
    <property type="nucleotide sequence ID" value="NZ_CP128228.1"/>
</dbReference>
<dbReference type="InterPro" id="IPR050811">
    <property type="entry name" value="Phosphate_ABC_transporter"/>
</dbReference>
<comment type="function">
    <text evidence="1">Part of the ABC transporter complex PstSACB involved in phosphate import.</text>
</comment>
<keyword evidence="11 12" id="KW-0449">Lipoprotein</keyword>
<dbReference type="EMBL" id="JACBYG010000002">
    <property type="protein sequence ID" value="NYS48454.1"/>
    <property type="molecule type" value="Genomic_DNA"/>
</dbReference>
<feature type="chain" id="PRO_5031601121" description="Phosphate-binding protein" evidence="12">
    <location>
        <begin position="25"/>
        <end position="299"/>
    </location>
</feature>
<keyword evidence="8 12" id="KW-0732">Signal</keyword>
<name>A0A7Z0RPZ0_9STRE</name>
<dbReference type="NCBIfam" id="TIGR02136">
    <property type="entry name" value="ptsS_2"/>
    <property type="match status" value="1"/>
</dbReference>
<dbReference type="CDD" id="cd13653">
    <property type="entry name" value="PBP2_phosphate_like_1"/>
    <property type="match status" value="1"/>
</dbReference>
<comment type="similarity">
    <text evidence="3 12">Belongs to the PstS family.</text>
</comment>
<evidence type="ECO:0000256" key="8">
    <source>
        <dbReference type="ARBA" id="ARBA00022729"/>
    </source>
</evidence>
<dbReference type="AlphaFoldDB" id="A0A7Z0RPZ0"/>
<evidence type="ECO:0000256" key="1">
    <source>
        <dbReference type="ARBA" id="ARBA00002841"/>
    </source>
</evidence>
<keyword evidence="5 12" id="KW-0813">Transport</keyword>
<evidence type="ECO:0000259" key="13">
    <source>
        <dbReference type="Pfam" id="PF12849"/>
    </source>
</evidence>
<organism evidence="14 15">
    <name type="scientific">Streptococcus danieliae</name>
    <dbReference type="NCBI Taxonomy" id="747656"/>
    <lineage>
        <taxon>Bacteria</taxon>
        <taxon>Bacillati</taxon>
        <taxon>Bacillota</taxon>
        <taxon>Bacilli</taxon>
        <taxon>Lactobacillales</taxon>
        <taxon>Streptococcaceae</taxon>
        <taxon>Streptococcus</taxon>
    </lineage>
</organism>
<keyword evidence="7 12" id="KW-0592">Phosphate transport</keyword>
<dbReference type="GO" id="GO:0005886">
    <property type="term" value="C:plasma membrane"/>
    <property type="evidence" value="ECO:0007669"/>
    <property type="project" value="UniProtKB-SubCell"/>
</dbReference>
<keyword evidence="15" id="KW-1185">Reference proteome</keyword>
<dbReference type="FunFam" id="3.40.190.10:FF:000107">
    <property type="entry name" value="Phosphate ABC transporter, phosphate-binding protein"/>
    <property type="match status" value="1"/>
</dbReference>
<dbReference type="SUPFAM" id="SSF53850">
    <property type="entry name" value="Periplasmic binding protein-like II"/>
    <property type="match status" value="1"/>
</dbReference>
<evidence type="ECO:0000313" key="14">
    <source>
        <dbReference type="EMBL" id="NYS48454.1"/>
    </source>
</evidence>
<feature type="domain" description="PBP" evidence="13">
    <location>
        <begin position="31"/>
        <end position="258"/>
    </location>
</feature>
<evidence type="ECO:0000256" key="6">
    <source>
        <dbReference type="ARBA" id="ARBA00022475"/>
    </source>
</evidence>
<dbReference type="InterPro" id="IPR011862">
    <property type="entry name" value="Phos-bd"/>
</dbReference>
<dbReference type="PANTHER" id="PTHR30570">
    <property type="entry name" value="PERIPLASMIC PHOSPHATE BINDING COMPONENT OF PHOSPHATE ABC TRANSPORTER"/>
    <property type="match status" value="1"/>
</dbReference>
<evidence type="ECO:0000256" key="12">
    <source>
        <dbReference type="RuleBase" id="RU367119"/>
    </source>
</evidence>
<dbReference type="Gene3D" id="3.40.190.10">
    <property type="entry name" value="Periplasmic binding protein-like II"/>
    <property type="match status" value="2"/>
</dbReference>
<dbReference type="PROSITE" id="PS51257">
    <property type="entry name" value="PROKAR_LIPOPROTEIN"/>
    <property type="match status" value="1"/>
</dbReference>
<comment type="function">
    <text evidence="12">Involved in the system for phosphate transport across the cytoplasmic membrane.</text>
</comment>
<comment type="subunit">
    <text evidence="4 12">The complex is composed of two ATP-binding proteins (PstB), two transmembrane proteins (PstC and PstA) and a solute-binding protein (PstS).</text>
</comment>
<evidence type="ECO:0000256" key="3">
    <source>
        <dbReference type="ARBA" id="ARBA00008725"/>
    </source>
</evidence>
<proteinExistence type="inferred from homology"/>
<evidence type="ECO:0000256" key="9">
    <source>
        <dbReference type="ARBA" id="ARBA00023136"/>
    </source>
</evidence>
<keyword evidence="9" id="KW-0472">Membrane</keyword>
<evidence type="ECO:0000256" key="11">
    <source>
        <dbReference type="ARBA" id="ARBA00023288"/>
    </source>
</evidence>
<evidence type="ECO:0000256" key="7">
    <source>
        <dbReference type="ARBA" id="ARBA00022592"/>
    </source>
</evidence>